<dbReference type="EMBL" id="JARIHO010000037">
    <property type="protein sequence ID" value="KAJ7330462.1"/>
    <property type="molecule type" value="Genomic_DNA"/>
</dbReference>
<gene>
    <name evidence="1" type="ORF">DFH08DRAFT_815367</name>
</gene>
<dbReference type="AlphaFoldDB" id="A0AAD7EJA5"/>
<keyword evidence="2" id="KW-1185">Reference proteome</keyword>
<reference evidence="1" key="1">
    <citation type="submission" date="2023-03" db="EMBL/GenBank/DDBJ databases">
        <title>Massive genome expansion in bonnet fungi (Mycena s.s.) driven by repeated elements and novel gene families across ecological guilds.</title>
        <authorList>
            <consortium name="Lawrence Berkeley National Laboratory"/>
            <person name="Harder C.B."/>
            <person name="Miyauchi S."/>
            <person name="Viragh M."/>
            <person name="Kuo A."/>
            <person name="Thoen E."/>
            <person name="Andreopoulos B."/>
            <person name="Lu D."/>
            <person name="Skrede I."/>
            <person name="Drula E."/>
            <person name="Henrissat B."/>
            <person name="Morin E."/>
            <person name="Kohler A."/>
            <person name="Barry K."/>
            <person name="LaButti K."/>
            <person name="Morin E."/>
            <person name="Salamov A."/>
            <person name="Lipzen A."/>
            <person name="Mereny Z."/>
            <person name="Hegedus B."/>
            <person name="Baldrian P."/>
            <person name="Stursova M."/>
            <person name="Weitz H."/>
            <person name="Taylor A."/>
            <person name="Grigoriev I.V."/>
            <person name="Nagy L.G."/>
            <person name="Martin F."/>
            <person name="Kauserud H."/>
        </authorList>
    </citation>
    <scope>NUCLEOTIDE SEQUENCE</scope>
    <source>
        <strain evidence="1">CBHHK002</strain>
    </source>
</reference>
<protein>
    <submittedName>
        <fullName evidence="1">Uncharacterized protein</fullName>
    </submittedName>
</protein>
<name>A0AAD7EJA5_9AGAR</name>
<evidence type="ECO:0000313" key="2">
    <source>
        <dbReference type="Proteomes" id="UP001218218"/>
    </source>
</evidence>
<evidence type="ECO:0000313" key="1">
    <source>
        <dbReference type="EMBL" id="KAJ7330462.1"/>
    </source>
</evidence>
<accession>A0AAD7EJA5</accession>
<organism evidence="1 2">
    <name type="scientific">Mycena albidolilacea</name>
    <dbReference type="NCBI Taxonomy" id="1033008"/>
    <lineage>
        <taxon>Eukaryota</taxon>
        <taxon>Fungi</taxon>
        <taxon>Dikarya</taxon>
        <taxon>Basidiomycota</taxon>
        <taxon>Agaricomycotina</taxon>
        <taxon>Agaricomycetes</taxon>
        <taxon>Agaricomycetidae</taxon>
        <taxon>Agaricales</taxon>
        <taxon>Marasmiineae</taxon>
        <taxon>Mycenaceae</taxon>
        <taxon>Mycena</taxon>
    </lineage>
</organism>
<sequence length="235" mass="26442">MTIFHPRDGTNVSRSRSKMVMNFLMLRNITHVRLIENPIPSEILNTAGGPDSAKDISSIAITRDLEEWTAQMDGNLLAVIVEAFGFVKPANSRADTGVPGSTKAFHLEIEIREPMIPGLFFAQTMFSQWVKAPIGWTVRNSQTCQGLLLRLAMGHMKRKLGGKLSFEPKSCTQYWTSLTKTLNDEQNQHDETKVRLTIIRVVGGYMKTVEDVVGLHQPTAQPVETIEPYWIQKFV</sequence>
<dbReference type="Proteomes" id="UP001218218">
    <property type="component" value="Unassembled WGS sequence"/>
</dbReference>
<proteinExistence type="predicted"/>
<comment type="caution">
    <text evidence="1">The sequence shown here is derived from an EMBL/GenBank/DDBJ whole genome shotgun (WGS) entry which is preliminary data.</text>
</comment>